<sequence>MRFVVAKERLPLPTIETTLFFEQQVLSTKWINGQSTNQKAQRKFSVSYQPQPNGAIHVDITTKLYKVTLPSVLKKQEELILKISSLIDRLECVMDHQGRLSRLLNHREIMDHWAALKPKLMNQYKGSGVIGYIKGIEKKISNPSELLDDINQYRLFGFLFNGLYREYSSETSENPSNIKRIENAVFGLHYDVEERLELHQNKDDQMMVIISGQNANAPSQEKRFNTMMLNKNVYGGVELVLDTYHGNYLFSRSSGDVRNASLCMETSHGKNYKKKQEYEIRLLN</sequence>
<gene>
    <name evidence="1" type="ORF">GCM10009117_14180</name>
</gene>
<reference evidence="1 2" key="1">
    <citation type="journal article" date="2019" name="Int. J. Syst. Evol. Microbiol.">
        <title>The Global Catalogue of Microorganisms (GCM) 10K type strain sequencing project: providing services to taxonomists for standard genome sequencing and annotation.</title>
        <authorList>
            <consortium name="The Broad Institute Genomics Platform"/>
            <consortium name="The Broad Institute Genome Sequencing Center for Infectious Disease"/>
            <person name="Wu L."/>
            <person name="Ma J."/>
        </authorList>
    </citation>
    <scope>NUCLEOTIDE SEQUENCE [LARGE SCALE GENOMIC DNA]</scope>
    <source>
        <strain evidence="1 2">JCM 16082</strain>
    </source>
</reference>
<protein>
    <submittedName>
        <fullName evidence="1">Uncharacterized protein</fullName>
    </submittedName>
</protein>
<proteinExistence type="predicted"/>
<comment type="caution">
    <text evidence="1">The sequence shown here is derived from an EMBL/GenBank/DDBJ whole genome shotgun (WGS) entry which is preliminary data.</text>
</comment>
<evidence type="ECO:0000313" key="2">
    <source>
        <dbReference type="Proteomes" id="UP001500507"/>
    </source>
</evidence>
<dbReference type="Proteomes" id="UP001500507">
    <property type="component" value="Unassembled WGS sequence"/>
</dbReference>
<name>A0ABN1MH29_9FLAO</name>
<evidence type="ECO:0000313" key="1">
    <source>
        <dbReference type="EMBL" id="GAA0872271.1"/>
    </source>
</evidence>
<keyword evidence="2" id="KW-1185">Reference proteome</keyword>
<dbReference type="RefSeq" id="WP_343765316.1">
    <property type="nucleotide sequence ID" value="NZ_BAAAFG010000014.1"/>
</dbReference>
<organism evidence="1 2">
    <name type="scientific">Gangjinia marincola</name>
    <dbReference type="NCBI Taxonomy" id="578463"/>
    <lineage>
        <taxon>Bacteria</taxon>
        <taxon>Pseudomonadati</taxon>
        <taxon>Bacteroidota</taxon>
        <taxon>Flavobacteriia</taxon>
        <taxon>Flavobacteriales</taxon>
        <taxon>Flavobacteriaceae</taxon>
        <taxon>Gangjinia</taxon>
    </lineage>
</organism>
<dbReference type="EMBL" id="BAAAFG010000014">
    <property type="protein sequence ID" value="GAA0872271.1"/>
    <property type="molecule type" value="Genomic_DNA"/>
</dbReference>
<accession>A0ABN1MH29</accession>